<sequence>MADDKTTHYKLPLPSAENLLSEDVGRIRDSLSGIDTALHDEKTAREAAVDAESAARAAAITAEETARGEDKAALEARLKKTRTLALAGL</sequence>
<dbReference type="Proteomes" id="UP000004870">
    <property type="component" value="Unassembled WGS sequence"/>
</dbReference>
<dbReference type="GeneID" id="84789970"/>
<reference evidence="1 2" key="1">
    <citation type="submission" date="2009-08" db="EMBL/GenBank/DDBJ databases">
        <authorList>
            <person name="Qin X."/>
            <person name="Bachman B."/>
            <person name="Battles P."/>
            <person name="Bell A."/>
            <person name="Bess C."/>
            <person name="Bickham C."/>
            <person name="Chaboub L."/>
            <person name="Chen D."/>
            <person name="Coyle M."/>
            <person name="Deiros D.R."/>
            <person name="Dinh H."/>
            <person name="Forbes L."/>
            <person name="Fowler G."/>
            <person name="Francisco L."/>
            <person name="Fu Q."/>
            <person name="Gubbala S."/>
            <person name="Hale W."/>
            <person name="Han Y."/>
            <person name="Hemphill L."/>
            <person name="Highlander S.K."/>
            <person name="Hirani K."/>
            <person name="Hogues M."/>
            <person name="Jackson L."/>
            <person name="Jakkamsetti A."/>
            <person name="Javaid M."/>
            <person name="Jiang H."/>
            <person name="Korchina V."/>
            <person name="Kovar C."/>
            <person name="Lara F."/>
            <person name="Lee S."/>
            <person name="Mata R."/>
            <person name="Mathew T."/>
            <person name="Moen C."/>
            <person name="Morales K."/>
            <person name="Munidasa M."/>
            <person name="Nazareth L."/>
            <person name="Ngo R."/>
            <person name="Nguyen L."/>
            <person name="Okwuonu G."/>
            <person name="Ongeri F."/>
            <person name="Patil S."/>
            <person name="Petrosino J."/>
            <person name="Pham C."/>
            <person name="Pham P."/>
            <person name="Pu L.-L."/>
            <person name="Puazo M."/>
            <person name="Raj R."/>
            <person name="Reid J."/>
            <person name="Rouhana J."/>
            <person name="Saada N."/>
            <person name="Shang Y."/>
            <person name="Simmons D."/>
            <person name="Thornton R."/>
            <person name="Warren J."/>
            <person name="Weissenberger G."/>
            <person name="Zhang J."/>
            <person name="Zhang L."/>
            <person name="Zhou C."/>
            <person name="Zhu D."/>
            <person name="Muzny D."/>
            <person name="Worley K."/>
            <person name="Gibbs R."/>
        </authorList>
    </citation>
    <scope>NUCLEOTIDE SEQUENCE [LARGE SCALE GENOMIC DNA]</scope>
    <source>
        <strain evidence="2">ATCC 15826 / DSM 8339 / NCTC 10426 / 6573</strain>
    </source>
</reference>
<dbReference type="HOGENOM" id="CLU_2449177_0_0_6"/>
<dbReference type="EMBL" id="ACKY01000114">
    <property type="protein sequence ID" value="EEV87749.1"/>
    <property type="molecule type" value="Genomic_DNA"/>
</dbReference>
<dbReference type="RefSeq" id="WP_004142374.1">
    <property type="nucleotide sequence ID" value="NZ_GG694027.1"/>
</dbReference>
<name>C8NCB5_CARH6</name>
<dbReference type="OrthoDB" id="6305909at2"/>
<keyword evidence="2" id="KW-1185">Reference proteome</keyword>
<proteinExistence type="predicted"/>
<protein>
    <submittedName>
        <fullName evidence="1">Uncharacterized protein</fullName>
    </submittedName>
</protein>
<accession>C8NCB5</accession>
<dbReference type="AlphaFoldDB" id="C8NCB5"/>
<evidence type="ECO:0000313" key="1">
    <source>
        <dbReference type="EMBL" id="EEV87749.1"/>
    </source>
</evidence>
<gene>
    <name evidence="1" type="ORF">HMPREF0198_2143</name>
</gene>
<evidence type="ECO:0000313" key="2">
    <source>
        <dbReference type="Proteomes" id="UP000004870"/>
    </source>
</evidence>
<organism evidence="1 2">
    <name type="scientific">Cardiobacterium hominis (strain ATCC 15826 / DSM 8339 / NCTC 10426 / 6573)</name>
    <dbReference type="NCBI Taxonomy" id="638300"/>
    <lineage>
        <taxon>Bacteria</taxon>
        <taxon>Pseudomonadati</taxon>
        <taxon>Pseudomonadota</taxon>
        <taxon>Gammaproteobacteria</taxon>
        <taxon>Cardiobacteriales</taxon>
        <taxon>Cardiobacteriaceae</taxon>
        <taxon>Cardiobacterium</taxon>
    </lineage>
</organism>
<comment type="caution">
    <text evidence="1">The sequence shown here is derived from an EMBL/GenBank/DDBJ whole genome shotgun (WGS) entry which is preliminary data.</text>
</comment>